<accession>A0ABY4MFW2</accession>
<protein>
    <submittedName>
        <fullName evidence="2">Substrate-binding domain-containing protein</fullName>
    </submittedName>
</protein>
<proteinExistence type="predicted"/>
<reference evidence="2" key="1">
    <citation type="submission" date="2021-10" db="EMBL/GenBank/DDBJ databases">
        <title>Streptomyces nigrumlapis sp.nov.,an antimicrobial producing actinobacterium isolated from Black Gobi rocks.</title>
        <authorList>
            <person name="Wen Y."/>
            <person name="Zhang W."/>
            <person name="Liu X.G."/>
        </authorList>
    </citation>
    <scope>NUCLEOTIDE SEQUENCE</scope>
    <source>
        <strain evidence="2">ST13-2-2</strain>
    </source>
</reference>
<dbReference type="EMBL" id="CP086322">
    <property type="protein sequence ID" value="UQA96167.1"/>
    <property type="molecule type" value="Genomic_DNA"/>
</dbReference>
<gene>
    <name evidence="2" type="ORF">K9S39_33670</name>
</gene>
<name>A0ABY4MFW2_9ACTN</name>
<dbReference type="RefSeq" id="WP_248867070.1">
    <property type="nucleotide sequence ID" value="NZ_CP086322.1"/>
</dbReference>
<evidence type="ECO:0000313" key="3">
    <source>
        <dbReference type="Proteomes" id="UP000830115"/>
    </source>
</evidence>
<sequence length="189" mass="20165">MPRCRSWNAACVDPPHRPGPRPDLWIPESTADYEEARRGIPADASPAPLRNTGPVAYSPLVVGFPADARPADVEQVGASWRELLTGSDGDHAALKLLRPSPVLSGTGLLHTLGLYLAGDGSRIGAGSTPDAGPVRDVEGRLSAPGSQYAGSTELLWSLRPEPSPTAPRAATRWPECWTDMTRRRSPARC</sequence>
<evidence type="ECO:0000313" key="2">
    <source>
        <dbReference type="EMBL" id="UQA96167.1"/>
    </source>
</evidence>
<feature type="region of interest" description="Disordered" evidence="1">
    <location>
        <begin position="1"/>
        <end position="27"/>
    </location>
</feature>
<keyword evidence="3" id="KW-1185">Reference proteome</keyword>
<organism evidence="2 3">
    <name type="scientific">Streptomyces halobius</name>
    <dbReference type="NCBI Taxonomy" id="2879846"/>
    <lineage>
        <taxon>Bacteria</taxon>
        <taxon>Bacillati</taxon>
        <taxon>Actinomycetota</taxon>
        <taxon>Actinomycetes</taxon>
        <taxon>Kitasatosporales</taxon>
        <taxon>Streptomycetaceae</taxon>
        <taxon>Streptomyces</taxon>
    </lineage>
</organism>
<evidence type="ECO:0000256" key="1">
    <source>
        <dbReference type="SAM" id="MobiDB-lite"/>
    </source>
</evidence>
<dbReference type="Proteomes" id="UP000830115">
    <property type="component" value="Chromosome"/>
</dbReference>